<dbReference type="PANTHER" id="PTHR16220:SF0">
    <property type="entry name" value="WD REPEAT-CONTAINING PROTEIN WRAP73"/>
    <property type="match status" value="1"/>
</dbReference>
<accession>A0A5C3QZK5</accession>
<dbReference type="InterPro" id="IPR015943">
    <property type="entry name" value="WD40/YVTN_repeat-like_dom_sf"/>
</dbReference>
<evidence type="ECO:0000313" key="3">
    <source>
        <dbReference type="Proteomes" id="UP000305067"/>
    </source>
</evidence>
<evidence type="ECO:0000259" key="1">
    <source>
        <dbReference type="Pfam" id="PF12894"/>
    </source>
</evidence>
<protein>
    <submittedName>
        <fullName evidence="2">YVTN repeat-like/Quino protein amine dehydrogenase</fullName>
    </submittedName>
</protein>
<proteinExistence type="predicted"/>
<dbReference type="Pfam" id="PF12894">
    <property type="entry name" value="ANAPC4_WD40"/>
    <property type="match status" value="1"/>
</dbReference>
<dbReference type="AlphaFoldDB" id="A0A5C3QZK5"/>
<dbReference type="GO" id="GO:1990811">
    <property type="term" value="C:MWP complex"/>
    <property type="evidence" value="ECO:0007669"/>
    <property type="project" value="TreeGrafter"/>
</dbReference>
<sequence>MDFTQIYKHSLVSFSFGGQFILTALQDRLVVRRTDSLQIIATWLLEAPTTSKSPLHISHIGWSCDSEYLFAACTSLGFIDVFKLKEESWKARIEAGAEGLVKAEWAPDGRTLICTSEWGVSLVFISILLSQLRITLWSLVTGTATHIQYPVHSDSAYAFRADGRYFALAERHRSKDTLGVYDALHGYSMVRHFPLPTSNLGSLSLSPTGNYLAVSEGPLEFRLHIVTLAGSVVSSFSPDVDPGFGVRCVAWHPTGSLLAVAGRDNKVHILDNLSWTSVATLTLSSKLASDTATVLNCVFLQIVWREPADWLVATEGRGFLSYEKTSGARTIPIPRVDMSKGTPKSGAVQLEWSKSGAFLLVRFESTPTVAHIYDFPVPDQPLTPRLRSVLIHTQPITNARWNPESDRIALCCGGQSIYIWSNEWVNEDGTAEDMAECVGIPAEKFDCRELKWSPVGKGLLLMSKDMFCCAFDVEEEEV</sequence>
<gene>
    <name evidence="2" type="ORF">BDV98DRAFT_610267</name>
</gene>
<dbReference type="Gene3D" id="2.130.10.10">
    <property type="entry name" value="YVTN repeat-like/Quinoprotein amine dehydrogenase"/>
    <property type="match status" value="2"/>
</dbReference>
<reference evidence="2 3" key="1">
    <citation type="journal article" date="2019" name="Nat. Ecol. Evol.">
        <title>Megaphylogeny resolves global patterns of mushroom evolution.</title>
        <authorList>
            <person name="Varga T."/>
            <person name="Krizsan K."/>
            <person name="Foldi C."/>
            <person name="Dima B."/>
            <person name="Sanchez-Garcia M."/>
            <person name="Sanchez-Ramirez S."/>
            <person name="Szollosi G.J."/>
            <person name="Szarkandi J.G."/>
            <person name="Papp V."/>
            <person name="Albert L."/>
            <person name="Andreopoulos W."/>
            <person name="Angelini C."/>
            <person name="Antonin V."/>
            <person name="Barry K.W."/>
            <person name="Bougher N.L."/>
            <person name="Buchanan P."/>
            <person name="Buyck B."/>
            <person name="Bense V."/>
            <person name="Catcheside P."/>
            <person name="Chovatia M."/>
            <person name="Cooper J."/>
            <person name="Damon W."/>
            <person name="Desjardin D."/>
            <person name="Finy P."/>
            <person name="Geml J."/>
            <person name="Haridas S."/>
            <person name="Hughes K."/>
            <person name="Justo A."/>
            <person name="Karasinski D."/>
            <person name="Kautmanova I."/>
            <person name="Kiss B."/>
            <person name="Kocsube S."/>
            <person name="Kotiranta H."/>
            <person name="LaButti K.M."/>
            <person name="Lechner B.E."/>
            <person name="Liimatainen K."/>
            <person name="Lipzen A."/>
            <person name="Lukacs Z."/>
            <person name="Mihaltcheva S."/>
            <person name="Morgado L.N."/>
            <person name="Niskanen T."/>
            <person name="Noordeloos M.E."/>
            <person name="Ohm R.A."/>
            <person name="Ortiz-Santana B."/>
            <person name="Ovrebo C."/>
            <person name="Racz N."/>
            <person name="Riley R."/>
            <person name="Savchenko A."/>
            <person name="Shiryaev A."/>
            <person name="Soop K."/>
            <person name="Spirin V."/>
            <person name="Szebenyi C."/>
            <person name="Tomsovsky M."/>
            <person name="Tulloss R.E."/>
            <person name="Uehling J."/>
            <person name="Grigoriev I.V."/>
            <person name="Vagvolgyi C."/>
            <person name="Papp T."/>
            <person name="Martin F.M."/>
            <person name="Miettinen O."/>
            <person name="Hibbett D.S."/>
            <person name="Nagy L.G."/>
        </authorList>
    </citation>
    <scope>NUCLEOTIDE SEQUENCE [LARGE SCALE GENOMIC DNA]</scope>
    <source>
        <strain evidence="2 3">CBS 309.79</strain>
    </source>
</reference>
<evidence type="ECO:0000313" key="2">
    <source>
        <dbReference type="EMBL" id="TFL06777.1"/>
    </source>
</evidence>
<dbReference type="EMBL" id="ML178815">
    <property type="protein sequence ID" value="TFL06777.1"/>
    <property type="molecule type" value="Genomic_DNA"/>
</dbReference>
<dbReference type="OrthoDB" id="308690at2759"/>
<keyword evidence="3" id="KW-1185">Reference proteome</keyword>
<dbReference type="GO" id="GO:1990810">
    <property type="term" value="P:microtubule anchoring at mitotic spindle pole body"/>
    <property type="evidence" value="ECO:0007669"/>
    <property type="project" value="TreeGrafter"/>
</dbReference>
<feature type="domain" description="Anaphase-promoting complex subunit 4-like WD40" evidence="1">
    <location>
        <begin position="243"/>
        <end position="287"/>
    </location>
</feature>
<dbReference type="InterPro" id="IPR011047">
    <property type="entry name" value="Quinoprotein_ADH-like_sf"/>
</dbReference>
<name>A0A5C3QZK5_9AGAR</name>
<dbReference type="STRING" id="1884261.A0A5C3QZK5"/>
<dbReference type="Proteomes" id="UP000305067">
    <property type="component" value="Unassembled WGS sequence"/>
</dbReference>
<dbReference type="SMART" id="SM00320">
    <property type="entry name" value="WD40"/>
    <property type="match status" value="2"/>
</dbReference>
<dbReference type="InterPro" id="IPR024977">
    <property type="entry name" value="Apc4-like_WD40_dom"/>
</dbReference>
<organism evidence="2 3">
    <name type="scientific">Pterulicium gracile</name>
    <dbReference type="NCBI Taxonomy" id="1884261"/>
    <lineage>
        <taxon>Eukaryota</taxon>
        <taxon>Fungi</taxon>
        <taxon>Dikarya</taxon>
        <taxon>Basidiomycota</taxon>
        <taxon>Agaricomycotina</taxon>
        <taxon>Agaricomycetes</taxon>
        <taxon>Agaricomycetidae</taxon>
        <taxon>Agaricales</taxon>
        <taxon>Pleurotineae</taxon>
        <taxon>Pterulaceae</taxon>
        <taxon>Pterulicium</taxon>
    </lineage>
</organism>
<dbReference type="InterPro" id="IPR001680">
    <property type="entry name" value="WD40_rpt"/>
</dbReference>
<dbReference type="InterPro" id="IPR052778">
    <property type="entry name" value="Centrosome-WD_assoc"/>
</dbReference>
<dbReference type="PANTHER" id="PTHR16220">
    <property type="entry name" value="WD REPEAT PROTEIN 8-RELATED"/>
    <property type="match status" value="1"/>
</dbReference>
<dbReference type="GO" id="GO:0005815">
    <property type="term" value="C:microtubule organizing center"/>
    <property type="evidence" value="ECO:0007669"/>
    <property type="project" value="TreeGrafter"/>
</dbReference>
<dbReference type="Pfam" id="PF00400">
    <property type="entry name" value="WD40"/>
    <property type="match status" value="1"/>
</dbReference>
<dbReference type="SUPFAM" id="SSF50998">
    <property type="entry name" value="Quinoprotein alcohol dehydrogenase-like"/>
    <property type="match status" value="1"/>
</dbReference>